<reference evidence="2" key="1">
    <citation type="submission" date="2022-09" db="EMBL/GenBank/DDBJ databases">
        <title>Intensive care unit water sources are persistently colonized with multi-drug resistant bacteria and are the site of extensive horizontal gene transfer of antibiotic resistance genes.</title>
        <authorList>
            <person name="Diorio-Toth L."/>
        </authorList>
    </citation>
    <scope>NUCLEOTIDE SEQUENCE</scope>
    <source>
        <strain evidence="2">GD03676</strain>
    </source>
</reference>
<accession>A0AA42W885</accession>
<evidence type="ECO:0000256" key="1">
    <source>
        <dbReference type="SAM" id="MobiDB-lite"/>
    </source>
</evidence>
<protein>
    <submittedName>
        <fullName evidence="2">Uncharacterized protein</fullName>
    </submittedName>
</protein>
<feature type="region of interest" description="Disordered" evidence="1">
    <location>
        <begin position="1"/>
        <end position="63"/>
    </location>
</feature>
<feature type="compositionally biased region" description="Polar residues" evidence="1">
    <location>
        <begin position="32"/>
        <end position="63"/>
    </location>
</feature>
<evidence type="ECO:0000313" key="2">
    <source>
        <dbReference type="EMBL" id="MDH2050459.1"/>
    </source>
</evidence>
<dbReference type="RefSeq" id="WP_280026433.1">
    <property type="nucleotide sequence ID" value="NZ_JAOCKG010000003.1"/>
</dbReference>
<dbReference type="EMBL" id="JAOCKG010000003">
    <property type="protein sequence ID" value="MDH2050459.1"/>
    <property type="molecule type" value="Genomic_DNA"/>
</dbReference>
<sequence length="63" mass="6665">MQKTVPMVSADDASEKQVQPLSEREVLEVSGGANSRKATLISPGQKSSAAPTGVRSNRQSFYG</sequence>
<proteinExistence type="predicted"/>
<comment type="caution">
    <text evidence="2">The sequence shown here is derived from an EMBL/GenBank/DDBJ whole genome shotgun (WGS) entry which is preliminary data.</text>
</comment>
<name>A0AA42W885_9BURK</name>
<dbReference type="AlphaFoldDB" id="A0AA42W885"/>
<evidence type="ECO:0000313" key="3">
    <source>
        <dbReference type="Proteomes" id="UP001161276"/>
    </source>
</evidence>
<organism evidence="2 3">
    <name type="scientific">Achromobacter marplatensis</name>
    <dbReference type="NCBI Taxonomy" id="470868"/>
    <lineage>
        <taxon>Bacteria</taxon>
        <taxon>Pseudomonadati</taxon>
        <taxon>Pseudomonadota</taxon>
        <taxon>Betaproteobacteria</taxon>
        <taxon>Burkholderiales</taxon>
        <taxon>Alcaligenaceae</taxon>
        <taxon>Achromobacter</taxon>
    </lineage>
</organism>
<gene>
    <name evidence="2" type="ORF">N5K24_08620</name>
</gene>
<dbReference type="Proteomes" id="UP001161276">
    <property type="component" value="Unassembled WGS sequence"/>
</dbReference>